<reference evidence="2 3" key="1">
    <citation type="submission" date="2011-05" db="EMBL/GenBank/DDBJ databases">
        <title>Complete sequence of Desulfotomaculum carboxydivorans CO-1-SRB.</title>
        <authorList>
            <consortium name="US DOE Joint Genome Institute"/>
            <person name="Lucas S."/>
            <person name="Han J."/>
            <person name="Lapidus A."/>
            <person name="Cheng J.-F."/>
            <person name="Goodwin L."/>
            <person name="Pitluck S."/>
            <person name="Peters L."/>
            <person name="Mikhailova N."/>
            <person name="Lu M."/>
            <person name="Han C."/>
            <person name="Tapia R."/>
            <person name="Land M."/>
            <person name="Hauser L."/>
            <person name="Kyrpides N."/>
            <person name="Ivanova N."/>
            <person name="Pagani I."/>
            <person name="Stams A."/>
            <person name="Plugge C."/>
            <person name="Muyzer G."/>
            <person name="Kuever J."/>
            <person name="Parshina S."/>
            <person name="Ivanova A."/>
            <person name="Nazina T."/>
            <person name="Woyke T."/>
        </authorList>
    </citation>
    <scope>NUCLEOTIDE SEQUENCE [LARGE SCALE GENOMIC DNA]</scope>
    <source>
        <strain evidence="3">DSM 14880 / VKM B-2319 / CO-1-SRB</strain>
    </source>
</reference>
<dbReference type="Proteomes" id="UP000009226">
    <property type="component" value="Chromosome"/>
</dbReference>
<evidence type="ECO:0000259" key="1">
    <source>
        <dbReference type="PROSITE" id="PS51677"/>
    </source>
</evidence>
<evidence type="ECO:0000313" key="2">
    <source>
        <dbReference type="EMBL" id="AEF95208.1"/>
    </source>
</evidence>
<dbReference type="HOGENOM" id="CLU_021264_0_1_9"/>
<dbReference type="GO" id="GO:0016810">
    <property type="term" value="F:hydrolase activity, acting on carbon-nitrogen (but not peptide) bonds"/>
    <property type="evidence" value="ECO:0007669"/>
    <property type="project" value="InterPro"/>
</dbReference>
<organism evidence="2 3">
    <name type="scientific">Desulfotomaculum nigrificans (strain DSM 14880 / VKM B-2319 / CO-1-SRB)</name>
    <name type="common">Desulfotomaculum carboxydivorans</name>
    <dbReference type="NCBI Taxonomy" id="868595"/>
    <lineage>
        <taxon>Bacteria</taxon>
        <taxon>Bacillati</taxon>
        <taxon>Bacillota</taxon>
        <taxon>Clostridia</taxon>
        <taxon>Eubacteriales</taxon>
        <taxon>Desulfotomaculaceae</taxon>
        <taxon>Desulfotomaculum</taxon>
    </lineage>
</organism>
<gene>
    <name evidence="2" type="ordered locus">Desca_2373</name>
</gene>
<evidence type="ECO:0000313" key="3">
    <source>
        <dbReference type="Proteomes" id="UP000009226"/>
    </source>
</evidence>
<dbReference type="EMBL" id="CP002736">
    <property type="protein sequence ID" value="AEF95208.1"/>
    <property type="molecule type" value="Genomic_DNA"/>
</dbReference>
<dbReference type="InterPro" id="IPR002509">
    <property type="entry name" value="NODB_dom"/>
</dbReference>
<dbReference type="PANTHER" id="PTHR10587">
    <property type="entry name" value="GLYCOSYL TRANSFERASE-RELATED"/>
    <property type="match status" value="1"/>
</dbReference>
<dbReference type="Pfam" id="PF01522">
    <property type="entry name" value="Polysacc_deac_1"/>
    <property type="match status" value="1"/>
</dbReference>
<dbReference type="PROSITE" id="PS51677">
    <property type="entry name" value="NODB"/>
    <property type="match status" value="1"/>
</dbReference>
<dbReference type="GO" id="GO:0005975">
    <property type="term" value="P:carbohydrate metabolic process"/>
    <property type="evidence" value="ECO:0007669"/>
    <property type="project" value="InterPro"/>
</dbReference>
<dbReference type="KEGG" id="dca:Desca_2373"/>
<dbReference type="RefSeq" id="WP_013810709.1">
    <property type="nucleotide sequence ID" value="NC_015565.1"/>
</dbReference>
<feature type="domain" description="NodB homology" evidence="1">
    <location>
        <begin position="48"/>
        <end position="228"/>
    </location>
</feature>
<accession>F6B3P9</accession>
<dbReference type="Gene3D" id="3.20.20.370">
    <property type="entry name" value="Glycoside hydrolase/deacetylase"/>
    <property type="match status" value="1"/>
</dbReference>
<dbReference type="STRING" id="868595.Desca_2373"/>
<dbReference type="eggNOG" id="COG0726">
    <property type="taxonomic scope" value="Bacteria"/>
</dbReference>
<dbReference type="CDD" id="cd10917">
    <property type="entry name" value="CE4_NodB_like_6s_7s"/>
    <property type="match status" value="1"/>
</dbReference>
<dbReference type="InterPro" id="IPR050248">
    <property type="entry name" value="Polysacc_deacetylase_ArnD"/>
</dbReference>
<sequence precursor="true">MMTKAMFRLANVFAGLMAILIVITMSPTMSKVAIGNSHGIYRIKTKNKLVALTFDDGPDPRFTPAILDILKKYKVPATFFVVGKNVEDHPEILLRTIHEGHQVGNHTMTHPILNQLKPEEIYKELKDCSRTIWLVSGEHPIYFRSPKGLTSAEVQKIGSSLGMEQILWTVTMENHAAKTPKEMADRVLRKVGPGYIILLHDGRLDRSKTVAALPLLLEGLQKRGYKVVPLSELLSIETTDTSSW</sequence>
<proteinExistence type="predicted"/>
<keyword evidence="3" id="KW-1185">Reference proteome</keyword>
<dbReference type="AlphaFoldDB" id="F6B3P9"/>
<dbReference type="InterPro" id="IPR011330">
    <property type="entry name" value="Glyco_hydro/deAcase_b/a-brl"/>
</dbReference>
<protein>
    <submittedName>
        <fullName evidence="2">Polysaccharide deacetylase</fullName>
    </submittedName>
</protein>
<dbReference type="SUPFAM" id="SSF88713">
    <property type="entry name" value="Glycoside hydrolase/deacetylase"/>
    <property type="match status" value="1"/>
</dbReference>
<name>F6B3P9_DESCC</name>